<protein>
    <submittedName>
        <fullName evidence="1">Uncharacterized protein</fullName>
    </submittedName>
</protein>
<organism evidence="1">
    <name type="scientific">Anguilla anguilla</name>
    <name type="common">European freshwater eel</name>
    <name type="synonym">Muraena anguilla</name>
    <dbReference type="NCBI Taxonomy" id="7936"/>
    <lineage>
        <taxon>Eukaryota</taxon>
        <taxon>Metazoa</taxon>
        <taxon>Chordata</taxon>
        <taxon>Craniata</taxon>
        <taxon>Vertebrata</taxon>
        <taxon>Euteleostomi</taxon>
        <taxon>Actinopterygii</taxon>
        <taxon>Neopterygii</taxon>
        <taxon>Teleostei</taxon>
        <taxon>Anguilliformes</taxon>
        <taxon>Anguillidae</taxon>
        <taxon>Anguilla</taxon>
    </lineage>
</organism>
<dbReference type="EMBL" id="GBXM01102535">
    <property type="protein sequence ID" value="JAH06042.1"/>
    <property type="molecule type" value="Transcribed_RNA"/>
</dbReference>
<dbReference type="AlphaFoldDB" id="A0A0E9PP14"/>
<accession>A0A0E9PP14</accession>
<evidence type="ECO:0000313" key="1">
    <source>
        <dbReference type="EMBL" id="JAH06042.1"/>
    </source>
</evidence>
<reference evidence="1" key="1">
    <citation type="submission" date="2014-11" db="EMBL/GenBank/DDBJ databases">
        <authorList>
            <person name="Amaro Gonzalez C."/>
        </authorList>
    </citation>
    <scope>NUCLEOTIDE SEQUENCE</scope>
</reference>
<sequence>MTATALKEVALSAEHQLYCRSHSPPQSGQLPHHTLPKKRSATSLEKTVCYSTHPPRFLKGLHNLWFPLIGGEYLYFY</sequence>
<proteinExistence type="predicted"/>
<reference evidence="1" key="2">
    <citation type="journal article" date="2015" name="Fish Shellfish Immunol.">
        <title>Early steps in the European eel (Anguilla anguilla)-Vibrio vulnificus interaction in the gills: Role of the RtxA13 toxin.</title>
        <authorList>
            <person name="Callol A."/>
            <person name="Pajuelo D."/>
            <person name="Ebbesson L."/>
            <person name="Teles M."/>
            <person name="MacKenzie S."/>
            <person name="Amaro C."/>
        </authorList>
    </citation>
    <scope>NUCLEOTIDE SEQUENCE</scope>
</reference>
<name>A0A0E9PP14_ANGAN</name>